<dbReference type="AlphaFoldDB" id="A0A6G0TED4"/>
<dbReference type="Proteomes" id="UP000475862">
    <property type="component" value="Unassembled WGS sequence"/>
</dbReference>
<keyword evidence="2" id="KW-1185">Reference proteome</keyword>
<dbReference type="EMBL" id="VYZN01000041">
    <property type="protein sequence ID" value="KAE9531201.1"/>
    <property type="molecule type" value="Genomic_DNA"/>
</dbReference>
<protein>
    <submittedName>
        <fullName evidence="1">Uncharacterized protein</fullName>
    </submittedName>
</protein>
<comment type="caution">
    <text evidence="1">The sequence shown here is derived from an EMBL/GenBank/DDBJ whole genome shotgun (WGS) entry which is preliminary data.</text>
</comment>
<sequence length="283" mass="31785">MTCCYDSNSERESLTCVMRTMTQKLFPMSSSQRLVSSAFSTSFLSKDSCNDLTFTSKRLFIILIFEVSASNDLSLSFISSVALKKKNTNDKIMACIFNLILHTFRDLFDPLDCGELVSTVLSVTNMFTYRELDSSFDFFTIGSNATYKDFLEIVNLLISSSFNDLTDSRASRLSKFLDLIGVIFPPMIYLKKNVNYAKNLQNQSQLNPNSLKLNAHVLIQYYHQSLPLSESAESGRSFRSKSSSNTVLSGLIFDTCGVAKAKRSNLFHHIIPCSHGSSELLNF</sequence>
<gene>
    <name evidence="1" type="ORF">AGLY_010407</name>
</gene>
<accession>A0A6G0TED4</accession>
<name>A0A6G0TED4_APHGL</name>
<reference evidence="1 2" key="1">
    <citation type="submission" date="2019-08" db="EMBL/GenBank/DDBJ databases">
        <title>The genome of the soybean aphid Biotype 1, its phylome, world population structure and adaptation to the North American continent.</title>
        <authorList>
            <person name="Giordano R."/>
            <person name="Donthu R.K."/>
            <person name="Hernandez A.G."/>
            <person name="Wright C.L."/>
            <person name="Zimin A.V."/>
        </authorList>
    </citation>
    <scope>NUCLEOTIDE SEQUENCE [LARGE SCALE GENOMIC DNA]</scope>
    <source>
        <tissue evidence="1">Whole aphids</tissue>
    </source>
</reference>
<evidence type="ECO:0000313" key="1">
    <source>
        <dbReference type="EMBL" id="KAE9531201.1"/>
    </source>
</evidence>
<organism evidence="1 2">
    <name type="scientific">Aphis glycines</name>
    <name type="common">Soybean aphid</name>
    <dbReference type="NCBI Taxonomy" id="307491"/>
    <lineage>
        <taxon>Eukaryota</taxon>
        <taxon>Metazoa</taxon>
        <taxon>Ecdysozoa</taxon>
        <taxon>Arthropoda</taxon>
        <taxon>Hexapoda</taxon>
        <taxon>Insecta</taxon>
        <taxon>Pterygota</taxon>
        <taxon>Neoptera</taxon>
        <taxon>Paraneoptera</taxon>
        <taxon>Hemiptera</taxon>
        <taxon>Sternorrhyncha</taxon>
        <taxon>Aphidomorpha</taxon>
        <taxon>Aphidoidea</taxon>
        <taxon>Aphididae</taxon>
        <taxon>Aphidini</taxon>
        <taxon>Aphis</taxon>
        <taxon>Aphis</taxon>
    </lineage>
</organism>
<proteinExistence type="predicted"/>
<evidence type="ECO:0000313" key="2">
    <source>
        <dbReference type="Proteomes" id="UP000475862"/>
    </source>
</evidence>